<reference evidence="1 2" key="1">
    <citation type="submission" date="2018-12" db="EMBL/GenBank/DDBJ databases">
        <authorList>
            <person name="Grouzdev D.S."/>
            <person name="Krutkina M.S."/>
        </authorList>
    </citation>
    <scope>NUCLEOTIDE SEQUENCE [LARGE SCALE GENOMIC DNA]</scope>
    <source>
        <strain evidence="1 2">RmlP026</strain>
    </source>
</reference>
<dbReference type="GO" id="GO:0016787">
    <property type="term" value="F:hydrolase activity"/>
    <property type="evidence" value="ECO:0007669"/>
    <property type="project" value="UniProtKB-KW"/>
</dbReference>
<dbReference type="Pfam" id="PF05013">
    <property type="entry name" value="FGase"/>
    <property type="match status" value="1"/>
</dbReference>
<dbReference type="SUPFAM" id="SSF53187">
    <property type="entry name" value="Zn-dependent exopeptidases"/>
    <property type="match status" value="1"/>
</dbReference>
<evidence type="ECO:0000313" key="2">
    <source>
        <dbReference type="Proteomes" id="UP000290759"/>
    </source>
</evidence>
<dbReference type="PIRSF" id="PIRSF029730">
    <property type="entry name" value="UCP029730"/>
    <property type="match status" value="1"/>
</dbReference>
<evidence type="ECO:0000313" key="1">
    <source>
        <dbReference type="EMBL" id="RYC33949.1"/>
    </source>
</evidence>
<proteinExistence type="predicted"/>
<name>A0A4Q2UAP5_9HYPH</name>
<sequence length="280" mass="30423">MPLASPQTTAPFAPVRRIEGRLDAGVLLLCDHASNALPPAYGRLGLPDAQFERHIAYDIGAARATEAMAEALGAPALFTTYSRLLIDPNRGAHDPTLVMRLSDGAIVPGNARIDEAEIEHRRAAYFHPYHGAIADTLRAMAATGTVPAIVSMHSFTPFWKDVARPWHVGLLWDDDPRLAAPLFDALKAEPDLQPWSEKVGDNEPYDGALPGDTIDTHATRNGYANVLIEVRQDLMATDAGAEAWGRRLARLLAPILGRPDMHQVRVFGPRTGPGRRLSAL</sequence>
<gene>
    <name evidence="1" type="ORF">D3273_01485</name>
</gene>
<dbReference type="OrthoDB" id="9815326at2"/>
<dbReference type="AlphaFoldDB" id="A0A4Q2UAP5"/>
<keyword evidence="1" id="KW-0378">Hydrolase</keyword>
<comment type="caution">
    <text evidence="1">The sequence shown here is derived from an EMBL/GenBank/DDBJ whole genome shotgun (WGS) entry which is preliminary data.</text>
</comment>
<dbReference type="Proteomes" id="UP000290759">
    <property type="component" value="Unassembled WGS sequence"/>
</dbReference>
<dbReference type="InterPro" id="IPR011227">
    <property type="entry name" value="UCP029730"/>
</dbReference>
<dbReference type="InterPro" id="IPR007709">
    <property type="entry name" value="N-FG_amidohydro"/>
</dbReference>
<keyword evidence="2" id="KW-1185">Reference proteome</keyword>
<dbReference type="Gene3D" id="3.40.630.40">
    <property type="entry name" value="Zn-dependent exopeptidases"/>
    <property type="match status" value="1"/>
</dbReference>
<dbReference type="RefSeq" id="WP_129222809.1">
    <property type="nucleotide sequence ID" value="NZ_QYBB01000001.1"/>
</dbReference>
<accession>A0A4Q2UAP5</accession>
<dbReference type="EMBL" id="QYBB01000001">
    <property type="protein sequence ID" value="RYC33949.1"/>
    <property type="molecule type" value="Genomic_DNA"/>
</dbReference>
<reference evidence="1 2" key="2">
    <citation type="submission" date="2019-02" db="EMBL/GenBank/DDBJ databases">
        <title>'Lichenibacterium ramalinii' gen. nov. sp. nov., 'Lichenibacterium minor' gen. nov. sp. nov.</title>
        <authorList>
            <person name="Pankratov T."/>
        </authorList>
    </citation>
    <scope>NUCLEOTIDE SEQUENCE [LARGE SCALE GENOMIC DNA]</scope>
    <source>
        <strain evidence="1 2">RmlP026</strain>
    </source>
</reference>
<protein>
    <submittedName>
        <fullName evidence="1">N-formylglutamate amidohydrolase</fullName>
    </submittedName>
</protein>
<organism evidence="1 2">
    <name type="scientific">Lichenibacterium minor</name>
    <dbReference type="NCBI Taxonomy" id="2316528"/>
    <lineage>
        <taxon>Bacteria</taxon>
        <taxon>Pseudomonadati</taxon>
        <taxon>Pseudomonadota</taxon>
        <taxon>Alphaproteobacteria</taxon>
        <taxon>Hyphomicrobiales</taxon>
        <taxon>Lichenihabitantaceae</taxon>
        <taxon>Lichenibacterium</taxon>
    </lineage>
</organism>